<name>A0A915CNR9_9BILA</name>
<dbReference type="AlphaFoldDB" id="A0A915CNR9"/>
<dbReference type="Pfam" id="PF04218">
    <property type="entry name" value="CENP-B_N"/>
    <property type="match status" value="1"/>
</dbReference>
<evidence type="ECO:0000313" key="4">
    <source>
        <dbReference type="WBParaSite" id="jg10937"/>
    </source>
</evidence>
<comment type="subcellular location">
    <subcellularLocation>
        <location evidence="1">Nucleus</location>
    </subcellularLocation>
</comment>
<accession>A0A915CNR9</accession>
<dbReference type="GO" id="GO:0003677">
    <property type="term" value="F:DNA binding"/>
    <property type="evidence" value="ECO:0007669"/>
    <property type="project" value="InterPro"/>
</dbReference>
<dbReference type="WBParaSite" id="jg10937">
    <property type="protein sequence ID" value="jg10937"/>
    <property type="gene ID" value="jg10937"/>
</dbReference>
<dbReference type="Gene3D" id="1.10.10.60">
    <property type="entry name" value="Homeodomain-like"/>
    <property type="match status" value="1"/>
</dbReference>
<evidence type="ECO:0000256" key="1">
    <source>
        <dbReference type="ARBA" id="ARBA00004123"/>
    </source>
</evidence>
<feature type="domain" description="HTH psq-type" evidence="2">
    <location>
        <begin position="6"/>
        <end position="57"/>
    </location>
</feature>
<organism evidence="3 4">
    <name type="scientific">Ditylenchus dipsaci</name>
    <dbReference type="NCBI Taxonomy" id="166011"/>
    <lineage>
        <taxon>Eukaryota</taxon>
        <taxon>Metazoa</taxon>
        <taxon>Ecdysozoa</taxon>
        <taxon>Nematoda</taxon>
        <taxon>Chromadorea</taxon>
        <taxon>Rhabditida</taxon>
        <taxon>Tylenchina</taxon>
        <taxon>Tylenchomorpha</taxon>
        <taxon>Sphaerularioidea</taxon>
        <taxon>Anguinidae</taxon>
        <taxon>Anguininae</taxon>
        <taxon>Ditylenchus</taxon>
    </lineage>
</organism>
<dbReference type="Proteomes" id="UP000887574">
    <property type="component" value="Unplaced"/>
</dbReference>
<dbReference type="GO" id="GO:0005634">
    <property type="term" value="C:nucleus"/>
    <property type="evidence" value="ECO:0007669"/>
    <property type="project" value="UniProtKB-SubCell"/>
</dbReference>
<sequence>MATASKKKRQVISIDLKRQIIAEKDKGQNSTELGKKFKLQPSTVRSILGDRAAILRAIDRSGEAKRTRLYPVKHDDLEENILRCSKRREAKTSRCLGLFCRRKRENWLRNWQIN</sequence>
<proteinExistence type="predicted"/>
<dbReference type="SUPFAM" id="SSF46689">
    <property type="entry name" value="Homeodomain-like"/>
    <property type="match status" value="1"/>
</dbReference>
<reference evidence="4" key="1">
    <citation type="submission" date="2022-11" db="UniProtKB">
        <authorList>
            <consortium name="WormBaseParasite"/>
        </authorList>
    </citation>
    <scope>IDENTIFICATION</scope>
</reference>
<evidence type="ECO:0000259" key="2">
    <source>
        <dbReference type="Pfam" id="PF04218"/>
    </source>
</evidence>
<dbReference type="InterPro" id="IPR009057">
    <property type="entry name" value="Homeodomain-like_sf"/>
</dbReference>
<dbReference type="InterPro" id="IPR007889">
    <property type="entry name" value="HTH_Psq"/>
</dbReference>
<protein>
    <submittedName>
        <fullName evidence="4">HTH psq-type domain-containing protein</fullName>
    </submittedName>
</protein>
<evidence type="ECO:0000313" key="3">
    <source>
        <dbReference type="Proteomes" id="UP000887574"/>
    </source>
</evidence>
<keyword evidence="3" id="KW-1185">Reference proteome</keyword>